<sequence length="277" mass="31861">MQKHFKLSRSTLRELLAAKERDRISLQTDLMQAMSIMNQLSSPLNDPNVVESRRRAAVKTVRILEKEGLPCAIFGSMACKLYGNERGPYDVDILVLPPPSRHDVTLSDIKNIIIAASPEEFGYLGPSSNDIDARRPLYFQAKIRIDVVLPGMMNLPALLPAQIKWTTGSESTRLPVLPFDLLLFQKLQAWDDHRNARGGKFSHRISNDVKDIQWMLREGVPKYMKDWKVVGHDKWNNRSLFSEGFERLTKERVTAFCADYWYDKPLWRAIGFRTSRV</sequence>
<evidence type="ECO:0000313" key="2">
    <source>
        <dbReference type="Proteomes" id="UP000001194"/>
    </source>
</evidence>
<dbReference type="InterPro" id="IPR043519">
    <property type="entry name" value="NT_sf"/>
</dbReference>
<dbReference type="GeneID" id="6084542"/>
<dbReference type="RefSeq" id="XP_001888899.1">
    <property type="nucleotide sequence ID" value="XM_001888864.1"/>
</dbReference>
<dbReference type="SUPFAM" id="SSF81301">
    <property type="entry name" value="Nucleotidyltransferase"/>
    <property type="match status" value="1"/>
</dbReference>
<dbReference type="Proteomes" id="UP000001194">
    <property type="component" value="Unassembled WGS sequence"/>
</dbReference>
<evidence type="ECO:0000313" key="1">
    <source>
        <dbReference type="EMBL" id="EDR00507.1"/>
    </source>
</evidence>
<dbReference type="Gene3D" id="3.30.460.40">
    <property type="match status" value="1"/>
</dbReference>
<dbReference type="HOGENOM" id="CLU_047728_0_0_1"/>
<accession>B0DY63</accession>
<gene>
    <name evidence="1" type="ORF">LACBIDRAFT_313369</name>
</gene>
<keyword evidence="2" id="KW-1185">Reference proteome</keyword>
<name>B0DY63_LACBS</name>
<organism evidence="2">
    <name type="scientific">Laccaria bicolor (strain S238N-H82 / ATCC MYA-4686)</name>
    <name type="common">Bicoloured deceiver</name>
    <name type="synonym">Laccaria laccata var. bicolor</name>
    <dbReference type="NCBI Taxonomy" id="486041"/>
    <lineage>
        <taxon>Eukaryota</taxon>
        <taxon>Fungi</taxon>
        <taxon>Dikarya</taxon>
        <taxon>Basidiomycota</taxon>
        <taxon>Agaricomycotina</taxon>
        <taxon>Agaricomycetes</taxon>
        <taxon>Agaricomycetidae</taxon>
        <taxon>Agaricales</taxon>
        <taxon>Agaricineae</taxon>
        <taxon>Hydnangiaceae</taxon>
        <taxon>Laccaria</taxon>
    </lineage>
</organism>
<protein>
    <submittedName>
        <fullName evidence="1">Predicted protein</fullName>
    </submittedName>
</protein>
<reference evidence="1 2" key="1">
    <citation type="journal article" date="2008" name="Nature">
        <title>The genome of Laccaria bicolor provides insights into mycorrhizal symbiosis.</title>
        <authorList>
            <person name="Martin F."/>
            <person name="Aerts A."/>
            <person name="Ahren D."/>
            <person name="Brun A."/>
            <person name="Danchin E.G.J."/>
            <person name="Duchaussoy F."/>
            <person name="Gibon J."/>
            <person name="Kohler A."/>
            <person name="Lindquist E."/>
            <person name="Pereda V."/>
            <person name="Salamov A."/>
            <person name="Shapiro H.J."/>
            <person name="Wuyts J."/>
            <person name="Blaudez D."/>
            <person name="Buee M."/>
            <person name="Brokstein P."/>
            <person name="Canbaeck B."/>
            <person name="Cohen D."/>
            <person name="Courty P.E."/>
            <person name="Coutinho P.M."/>
            <person name="Delaruelle C."/>
            <person name="Detter J.C."/>
            <person name="Deveau A."/>
            <person name="DiFazio S."/>
            <person name="Duplessis S."/>
            <person name="Fraissinet-Tachet L."/>
            <person name="Lucic E."/>
            <person name="Frey-Klett P."/>
            <person name="Fourrey C."/>
            <person name="Feussner I."/>
            <person name="Gay G."/>
            <person name="Grimwood J."/>
            <person name="Hoegger P.J."/>
            <person name="Jain P."/>
            <person name="Kilaru S."/>
            <person name="Labbe J."/>
            <person name="Lin Y.C."/>
            <person name="Legue V."/>
            <person name="Le Tacon F."/>
            <person name="Marmeisse R."/>
            <person name="Melayah D."/>
            <person name="Montanini B."/>
            <person name="Muratet M."/>
            <person name="Nehls U."/>
            <person name="Niculita-Hirzel H."/>
            <person name="Oudot-Le Secq M.P."/>
            <person name="Peter M."/>
            <person name="Quesneville H."/>
            <person name="Rajashekar B."/>
            <person name="Reich M."/>
            <person name="Rouhier N."/>
            <person name="Schmutz J."/>
            <person name="Yin T."/>
            <person name="Chalot M."/>
            <person name="Henrissat B."/>
            <person name="Kuees U."/>
            <person name="Lucas S."/>
            <person name="Van de Peer Y."/>
            <person name="Podila G.K."/>
            <person name="Polle A."/>
            <person name="Pukkila P.J."/>
            <person name="Richardson P.M."/>
            <person name="Rouze P."/>
            <person name="Sanders I.R."/>
            <person name="Stajich J.E."/>
            <person name="Tunlid A."/>
            <person name="Tuskan G."/>
            <person name="Grigoriev I.V."/>
        </authorList>
    </citation>
    <scope>NUCLEOTIDE SEQUENCE [LARGE SCALE GENOMIC DNA]</scope>
    <source>
        <strain evidence="2">S238N-H82 / ATCC MYA-4686</strain>
    </source>
</reference>
<dbReference type="AlphaFoldDB" id="B0DY63"/>
<proteinExistence type="predicted"/>
<dbReference type="OrthoDB" id="3133286at2759"/>
<dbReference type="InParanoid" id="B0DY63"/>
<dbReference type="KEGG" id="lbc:LACBIDRAFT_313369"/>
<dbReference type="EMBL" id="DS547149">
    <property type="protein sequence ID" value="EDR00507.1"/>
    <property type="molecule type" value="Genomic_DNA"/>
</dbReference>